<comment type="caution">
    <text evidence="1">The sequence shown here is derived from an EMBL/GenBank/DDBJ whole genome shotgun (WGS) entry which is preliminary data.</text>
</comment>
<name>A0A9D2KWX5_9LACT</name>
<dbReference type="EMBL" id="DWYW01000200">
    <property type="protein sequence ID" value="HJA90852.1"/>
    <property type="molecule type" value="Genomic_DNA"/>
</dbReference>
<protein>
    <recommendedName>
        <fullName evidence="3">Gp45</fullName>
    </recommendedName>
</protein>
<sequence length="111" mass="12725">MIEIVILDYLNANLSVSAVMEREKNAPDRFVVLEKTSGGERNHVSSATFAFQSYSKKSMHEAAVLNEELKRVIKNMIELDAIASVKLNSDYNFTDTSTKEYRYQAVFDFKY</sequence>
<proteinExistence type="predicted"/>
<dbReference type="Proteomes" id="UP000886856">
    <property type="component" value="Unassembled WGS sequence"/>
</dbReference>
<gene>
    <name evidence="1" type="ORF">H9948_08700</name>
</gene>
<evidence type="ECO:0000313" key="1">
    <source>
        <dbReference type="EMBL" id="HJA90852.1"/>
    </source>
</evidence>
<reference evidence="1" key="1">
    <citation type="journal article" date="2021" name="PeerJ">
        <title>Extensive microbial diversity within the chicken gut microbiome revealed by metagenomics and culture.</title>
        <authorList>
            <person name="Gilroy R."/>
            <person name="Ravi A."/>
            <person name="Getino M."/>
            <person name="Pursley I."/>
            <person name="Horton D.L."/>
            <person name="Alikhan N.F."/>
            <person name="Baker D."/>
            <person name="Gharbi K."/>
            <person name="Hall N."/>
            <person name="Watson M."/>
            <person name="Adriaenssens E.M."/>
            <person name="Foster-Nyarko E."/>
            <person name="Jarju S."/>
            <person name="Secka A."/>
            <person name="Antonio M."/>
            <person name="Oren A."/>
            <person name="Chaudhuri R.R."/>
            <person name="La Ragione R."/>
            <person name="Hildebrand F."/>
            <person name="Pallen M.J."/>
        </authorList>
    </citation>
    <scope>NUCLEOTIDE SEQUENCE</scope>
    <source>
        <strain evidence="1">CHK171-505</strain>
    </source>
</reference>
<evidence type="ECO:0008006" key="3">
    <source>
        <dbReference type="Google" id="ProtNLM"/>
    </source>
</evidence>
<accession>A0A9D2KWX5</accession>
<dbReference type="AlphaFoldDB" id="A0A9D2KWX5"/>
<reference evidence="1" key="2">
    <citation type="submission" date="2021-04" db="EMBL/GenBank/DDBJ databases">
        <authorList>
            <person name="Gilroy R."/>
        </authorList>
    </citation>
    <scope>NUCLEOTIDE SEQUENCE</scope>
    <source>
        <strain evidence="1">CHK171-505</strain>
    </source>
</reference>
<evidence type="ECO:0000313" key="2">
    <source>
        <dbReference type="Proteomes" id="UP000886856"/>
    </source>
</evidence>
<organism evidence="1 2">
    <name type="scientific">Candidatus Jeotgalibaca merdavium</name>
    <dbReference type="NCBI Taxonomy" id="2838627"/>
    <lineage>
        <taxon>Bacteria</taxon>
        <taxon>Bacillati</taxon>
        <taxon>Bacillota</taxon>
        <taxon>Bacilli</taxon>
        <taxon>Lactobacillales</taxon>
        <taxon>Carnobacteriaceae</taxon>
        <taxon>Jeotgalibaca</taxon>
    </lineage>
</organism>